<proteinExistence type="predicted"/>
<evidence type="ECO:0000313" key="3">
    <source>
        <dbReference type="EMBL" id="KAJ6260739.1"/>
    </source>
</evidence>
<feature type="region of interest" description="Disordered" evidence="1">
    <location>
        <begin position="202"/>
        <end position="258"/>
    </location>
</feature>
<feature type="signal peptide" evidence="2">
    <location>
        <begin position="1"/>
        <end position="20"/>
    </location>
</feature>
<feature type="compositionally biased region" description="Gly residues" evidence="1">
    <location>
        <begin position="217"/>
        <end position="239"/>
    </location>
</feature>
<name>A0AAD6NJI7_DREDA</name>
<keyword evidence="2" id="KW-0732">Signal</keyword>
<protein>
    <recommendedName>
        <fullName evidence="5">GPI anchored protein</fullName>
    </recommendedName>
</protein>
<dbReference type="AlphaFoldDB" id="A0AAD6NJI7"/>
<evidence type="ECO:0008006" key="5">
    <source>
        <dbReference type="Google" id="ProtNLM"/>
    </source>
</evidence>
<comment type="caution">
    <text evidence="3">The sequence shown here is derived from an EMBL/GenBank/DDBJ whole genome shotgun (WGS) entry which is preliminary data.</text>
</comment>
<accession>A0AAD6NJI7</accession>
<sequence length="289" mass="27612">MPNMRTAVLTLALAVSAVSAQTEPVFPTISAAPGSLPVGSQCSDSAQCANGAQCYGVTAFTIRTCGSFQSVCTSDSQCATNTCNQGFCNGMLGAGSSVSSATPTSTVVPGPSSPPRETIIAAPGTLPLGATCSSKEQCANGADCYATNSMLITRCGNFQSSCTSDNQCATNTCNQGFCNGPLPSGSSLSTYVTATTGTASSVSYGPSGTTVPTGTGTSNGGGAYPSGGSGGNGGNGGNGSRVSSAPGSGATGGSQAGPAGPAYTGAAAAFTIPRGAAAVVAVIVAALAL</sequence>
<feature type="compositionally biased region" description="Low complexity" evidence="1">
    <location>
        <begin position="202"/>
        <end position="216"/>
    </location>
</feature>
<dbReference type="Proteomes" id="UP001221413">
    <property type="component" value="Unassembled WGS sequence"/>
</dbReference>
<keyword evidence="4" id="KW-1185">Reference proteome</keyword>
<dbReference type="EMBL" id="JAQGDS010000005">
    <property type="protein sequence ID" value="KAJ6260739.1"/>
    <property type="molecule type" value="Genomic_DNA"/>
</dbReference>
<reference evidence="3" key="1">
    <citation type="submission" date="2023-01" db="EMBL/GenBank/DDBJ databases">
        <title>The chitinases involved in constricting ring structure development in the nematode-trapping fungus Drechslerella dactyloides.</title>
        <authorList>
            <person name="Wang R."/>
            <person name="Zhang L."/>
            <person name="Tang P."/>
            <person name="Li S."/>
            <person name="Liang L."/>
        </authorList>
    </citation>
    <scope>NUCLEOTIDE SEQUENCE</scope>
    <source>
        <strain evidence="3">YMF1.00031</strain>
    </source>
</reference>
<evidence type="ECO:0000256" key="1">
    <source>
        <dbReference type="SAM" id="MobiDB-lite"/>
    </source>
</evidence>
<feature type="chain" id="PRO_5041955302" description="GPI anchored protein" evidence="2">
    <location>
        <begin position="21"/>
        <end position="289"/>
    </location>
</feature>
<evidence type="ECO:0000256" key="2">
    <source>
        <dbReference type="SAM" id="SignalP"/>
    </source>
</evidence>
<gene>
    <name evidence="3" type="ORF">Dda_4968</name>
</gene>
<evidence type="ECO:0000313" key="4">
    <source>
        <dbReference type="Proteomes" id="UP001221413"/>
    </source>
</evidence>
<organism evidence="3 4">
    <name type="scientific">Drechslerella dactyloides</name>
    <name type="common">Nematode-trapping fungus</name>
    <name type="synonym">Arthrobotrys dactyloides</name>
    <dbReference type="NCBI Taxonomy" id="74499"/>
    <lineage>
        <taxon>Eukaryota</taxon>
        <taxon>Fungi</taxon>
        <taxon>Dikarya</taxon>
        <taxon>Ascomycota</taxon>
        <taxon>Pezizomycotina</taxon>
        <taxon>Orbiliomycetes</taxon>
        <taxon>Orbiliales</taxon>
        <taxon>Orbiliaceae</taxon>
        <taxon>Drechslerella</taxon>
    </lineage>
</organism>